<protein>
    <submittedName>
        <fullName evidence="1">Uncharacterized protein</fullName>
    </submittedName>
</protein>
<evidence type="ECO:0000313" key="1">
    <source>
        <dbReference type="EMBL" id="CEG38086.1"/>
    </source>
</evidence>
<evidence type="ECO:0000313" key="2">
    <source>
        <dbReference type="Proteomes" id="UP000054928"/>
    </source>
</evidence>
<keyword evidence="2" id="KW-1185">Reference proteome</keyword>
<dbReference type="RefSeq" id="XP_024574455.1">
    <property type="nucleotide sequence ID" value="XM_024723484.1"/>
</dbReference>
<name>A0A0P1AC36_PLAHL</name>
<accession>A0A0P1AC36</accession>
<proteinExistence type="predicted"/>
<organism evidence="1 2">
    <name type="scientific">Plasmopara halstedii</name>
    <name type="common">Downy mildew of sunflower</name>
    <dbReference type="NCBI Taxonomy" id="4781"/>
    <lineage>
        <taxon>Eukaryota</taxon>
        <taxon>Sar</taxon>
        <taxon>Stramenopiles</taxon>
        <taxon>Oomycota</taxon>
        <taxon>Peronosporomycetes</taxon>
        <taxon>Peronosporales</taxon>
        <taxon>Peronosporaceae</taxon>
        <taxon>Plasmopara</taxon>
    </lineage>
</organism>
<sequence>MIYTLEWRSTAFVLIYGILVEHRSALIDDGSGMIAQLVLHFMNRSSMSFRYRAPAVQGVELNGVSPTRVGHSTAYATIESLRGWNINPRLLIKISSEF</sequence>
<dbReference type="EMBL" id="CCYD01000321">
    <property type="protein sequence ID" value="CEG38086.1"/>
    <property type="molecule type" value="Genomic_DNA"/>
</dbReference>
<dbReference type="AlphaFoldDB" id="A0A0P1AC36"/>
<dbReference type="GeneID" id="36403236"/>
<reference evidence="2" key="1">
    <citation type="submission" date="2014-09" db="EMBL/GenBank/DDBJ databases">
        <authorList>
            <person name="Sharma Rahul"/>
            <person name="Thines Marco"/>
        </authorList>
    </citation>
    <scope>NUCLEOTIDE SEQUENCE [LARGE SCALE GENOMIC DNA]</scope>
</reference>
<dbReference type="Proteomes" id="UP000054928">
    <property type="component" value="Unassembled WGS sequence"/>
</dbReference>